<evidence type="ECO:0000256" key="12">
    <source>
        <dbReference type="ARBA" id="ARBA00023295"/>
    </source>
</evidence>
<dbReference type="Gene3D" id="3.20.20.70">
    <property type="entry name" value="Aldolase class I"/>
    <property type="match status" value="1"/>
</dbReference>
<proteinExistence type="inferred from homology"/>
<dbReference type="Gene3D" id="2.80.10.50">
    <property type="match status" value="1"/>
</dbReference>
<keyword evidence="12 13" id="KW-0326">Glycosidase</keyword>
<dbReference type="FunFam" id="3.20.20.70:FF:000177">
    <property type="entry name" value="Alpha-galactosidase"/>
    <property type="match status" value="1"/>
</dbReference>
<dbReference type="InterPro" id="IPR000772">
    <property type="entry name" value="Ricin_B_lectin"/>
</dbReference>
<dbReference type="InterPro" id="IPR041233">
    <property type="entry name" value="Melibiase_C"/>
</dbReference>
<evidence type="ECO:0000256" key="8">
    <source>
        <dbReference type="ARBA" id="ARBA00022734"/>
    </source>
</evidence>
<dbReference type="PROSITE" id="PS50231">
    <property type="entry name" value="RICIN_B_LECTIN"/>
    <property type="match status" value="1"/>
</dbReference>
<evidence type="ECO:0000256" key="1">
    <source>
        <dbReference type="ARBA" id="ARBA00001255"/>
    </source>
</evidence>
<dbReference type="SUPFAM" id="SSF50370">
    <property type="entry name" value="Ricin B-like lectins"/>
    <property type="match status" value="1"/>
</dbReference>
<accession>A0A7H8R448</accession>
<evidence type="ECO:0000256" key="4">
    <source>
        <dbReference type="ARBA" id="ARBA00009743"/>
    </source>
</evidence>
<comment type="similarity">
    <text evidence="4 13">Belongs to the glycosyl hydrolase 27 family.</text>
</comment>
<evidence type="ECO:0000256" key="11">
    <source>
        <dbReference type="ARBA" id="ARBA00023180"/>
    </source>
</evidence>
<dbReference type="SUPFAM" id="SSF51011">
    <property type="entry name" value="Glycosyl hydrolase domain"/>
    <property type="match status" value="1"/>
</dbReference>
<dbReference type="InterPro" id="IPR035992">
    <property type="entry name" value="Ricin_B-like_lectins"/>
</dbReference>
<dbReference type="InterPro" id="IPR017853">
    <property type="entry name" value="GH"/>
</dbReference>
<dbReference type="GO" id="GO:0004557">
    <property type="term" value="F:alpha-galactosidase activity"/>
    <property type="evidence" value="ECO:0007669"/>
    <property type="project" value="UniProtKB-EC"/>
</dbReference>
<keyword evidence="10 13" id="KW-1015">Disulfide bond</keyword>
<evidence type="ECO:0000313" key="17">
    <source>
        <dbReference type="Proteomes" id="UP000509510"/>
    </source>
</evidence>
<dbReference type="Pfam" id="PF00652">
    <property type="entry name" value="Ricin_B_lectin"/>
    <property type="match status" value="1"/>
</dbReference>
<dbReference type="SUPFAM" id="SSF51445">
    <property type="entry name" value="(Trans)glycosidases"/>
    <property type="match status" value="1"/>
</dbReference>
<dbReference type="GO" id="GO:0030246">
    <property type="term" value="F:carbohydrate binding"/>
    <property type="evidence" value="ECO:0007669"/>
    <property type="project" value="UniProtKB-KW"/>
</dbReference>
<comment type="subcellular location">
    <subcellularLocation>
        <location evidence="3">Secreted</location>
    </subcellularLocation>
</comment>
<dbReference type="PANTHER" id="PTHR11452">
    <property type="entry name" value="ALPHA-GALACTOSIDASE/ALPHA-N-ACETYLGALACTOSAMINIDASE"/>
    <property type="match status" value="1"/>
</dbReference>
<evidence type="ECO:0000256" key="13">
    <source>
        <dbReference type="RuleBase" id="RU361168"/>
    </source>
</evidence>
<dbReference type="InterPro" id="IPR002241">
    <property type="entry name" value="Glyco_hydro_27"/>
</dbReference>
<dbReference type="Pfam" id="PF16499">
    <property type="entry name" value="Melibiase_2"/>
    <property type="match status" value="1"/>
</dbReference>
<evidence type="ECO:0000256" key="14">
    <source>
        <dbReference type="SAM" id="SignalP"/>
    </source>
</evidence>
<dbReference type="OrthoDB" id="5795902at2759"/>
<evidence type="ECO:0000259" key="15">
    <source>
        <dbReference type="SMART" id="SM00458"/>
    </source>
</evidence>
<evidence type="ECO:0000256" key="2">
    <source>
        <dbReference type="ARBA" id="ARBA00003969"/>
    </source>
</evidence>
<organism evidence="16 17">
    <name type="scientific">Talaromyces rugulosus</name>
    <name type="common">Penicillium rugulosum</name>
    <dbReference type="NCBI Taxonomy" id="121627"/>
    <lineage>
        <taxon>Eukaryota</taxon>
        <taxon>Fungi</taxon>
        <taxon>Dikarya</taxon>
        <taxon>Ascomycota</taxon>
        <taxon>Pezizomycotina</taxon>
        <taxon>Eurotiomycetes</taxon>
        <taxon>Eurotiomycetidae</taxon>
        <taxon>Eurotiales</taxon>
        <taxon>Trichocomaceae</taxon>
        <taxon>Talaromyces</taxon>
        <taxon>Talaromyces sect. Islandici</taxon>
    </lineage>
</organism>
<keyword evidence="7 14" id="KW-0732">Signal</keyword>
<dbReference type="Gene3D" id="2.60.40.1180">
    <property type="entry name" value="Golgi alpha-mannosidase II"/>
    <property type="match status" value="1"/>
</dbReference>
<dbReference type="PRINTS" id="PR00740">
    <property type="entry name" value="GLHYDRLASE27"/>
</dbReference>
<sequence length="542" mass="59005">MSSQIQASRLLGALAMTSGLAMASPSLMPTPPMGFNNWARFECDLNQTLFTTTADAMVKNGLLVAGYNRVNMDDCWMATKRAANGTLQWNTTKFPDGLPWLGDYLHDRGFHFGIYEDAGTSTCGGFPGSLGYEDIDAETFFSWGIDYLKLDGCNVPTQSGLTSEETYKSIYGKWHTIFSNMSDPLIFSESAPAYFCGEKNLTDWYTVMDWVPVYGELARHSYDIATYGSDGSTWDSILLNYGQEVLVARYQKPGYFNDPDFIIPDWPDLTIHEKHSQFALWASFSAPLIISADVPRLTTEDLNYLTNSDIIDVDQDKLGLQATLVSQDGTRDVLTKTLSNGDRLLTVLNRGNSSSDFTIDIPRLGITPKHNSTCALGIKDLWTGKYTNSSSSIVISDIPPHGTAILRIARQSPGCGDIIPTGMIFNTASLNCLQVAPNGSVSAVVCNSDDGQVWHVQKDGSIRNIAAATQCLTEKSNGVVSFGTCQTGDKSRNWTYHLNGNVINTASGQCLTELKGGSVGTTTCQHDANSQVFGLPSGVDVL</sequence>
<feature type="signal peptide" evidence="14">
    <location>
        <begin position="1"/>
        <end position="23"/>
    </location>
</feature>
<dbReference type="SMART" id="SM00458">
    <property type="entry name" value="RICIN"/>
    <property type="match status" value="1"/>
</dbReference>
<feature type="domain" description="Ricin B lectin" evidence="15">
    <location>
        <begin position="419"/>
        <end position="536"/>
    </location>
</feature>
<comment type="function">
    <text evidence="2">Hydrolyzes a variety of simple alpha-D-galactoside as well as more complex molecules such as oligosaccharides and polysaccharides.</text>
</comment>
<reference evidence="17" key="1">
    <citation type="submission" date="2020-06" db="EMBL/GenBank/DDBJ databases">
        <title>A chromosome-scale genome assembly of Talaromyces rugulosus W13939.</title>
        <authorList>
            <person name="Wang B."/>
            <person name="Guo L."/>
            <person name="Ye K."/>
            <person name="Wang L."/>
        </authorList>
    </citation>
    <scope>NUCLEOTIDE SEQUENCE [LARGE SCALE GENOMIC DNA]</scope>
    <source>
        <strain evidence="17">W13939</strain>
    </source>
</reference>
<gene>
    <name evidence="16" type="ORF">TRUGW13939_07520</name>
</gene>
<evidence type="ECO:0000256" key="6">
    <source>
        <dbReference type="ARBA" id="ARBA00022525"/>
    </source>
</evidence>
<dbReference type="EC" id="3.2.1.22" evidence="5 13"/>
<dbReference type="KEGG" id="trg:TRUGW13939_07520"/>
<evidence type="ECO:0000256" key="10">
    <source>
        <dbReference type="ARBA" id="ARBA00023157"/>
    </source>
</evidence>
<protein>
    <recommendedName>
        <fullName evidence="5 13">Alpha-galactosidase</fullName>
        <ecNumber evidence="5 13">3.2.1.22</ecNumber>
    </recommendedName>
    <alternativeName>
        <fullName evidence="13">Melibiase</fullName>
    </alternativeName>
</protein>
<keyword evidence="11" id="KW-0325">Glycoprotein</keyword>
<evidence type="ECO:0000256" key="9">
    <source>
        <dbReference type="ARBA" id="ARBA00022801"/>
    </source>
</evidence>
<dbReference type="CDD" id="cd14792">
    <property type="entry name" value="GH27"/>
    <property type="match status" value="1"/>
</dbReference>
<dbReference type="GeneID" id="55995011"/>
<dbReference type="GO" id="GO:0005576">
    <property type="term" value="C:extracellular region"/>
    <property type="evidence" value="ECO:0007669"/>
    <property type="project" value="UniProtKB-SubCell"/>
</dbReference>
<dbReference type="CDD" id="cd23425">
    <property type="entry name" value="beta-trefoil_Ricin_AglA"/>
    <property type="match status" value="1"/>
</dbReference>
<dbReference type="Proteomes" id="UP000509510">
    <property type="component" value="Chromosome IV"/>
</dbReference>
<evidence type="ECO:0000313" key="16">
    <source>
        <dbReference type="EMBL" id="QKX60375.1"/>
    </source>
</evidence>
<dbReference type="GO" id="GO:0005975">
    <property type="term" value="P:carbohydrate metabolic process"/>
    <property type="evidence" value="ECO:0007669"/>
    <property type="project" value="InterPro"/>
</dbReference>
<keyword evidence="9 13" id="KW-0378">Hydrolase</keyword>
<name>A0A7H8R448_TALRU</name>
<evidence type="ECO:0000256" key="3">
    <source>
        <dbReference type="ARBA" id="ARBA00004613"/>
    </source>
</evidence>
<feature type="chain" id="PRO_5028923824" description="Alpha-galactosidase" evidence="14">
    <location>
        <begin position="24"/>
        <end position="542"/>
    </location>
</feature>
<dbReference type="PANTHER" id="PTHR11452:SF91">
    <property type="entry name" value="ALPHA-GALACTOSIDASE A-RELATED"/>
    <property type="match status" value="1"/>
</dbReference>
<dbReference type="InterPro" id="IPR013785">
    <property type="entry name" value="Aldolase_TIM"/>
</dbReference>
<dbReference type="Pfam" id="PF17801">
    <property type="entry name" value="Melibiase_C"/>
    <property type="match status" value="1"/>
</dbReference>
<comment type="catalytic activity">
    <reaction evidence="1 13">
        <text>Hydrolysis of terminal, non-reducing alpha-D-galactose residues in alpha-D-galactosides, including galactose oligosaccharides, galactomannans and galactolipids.</text>
        <dbReference type="EC" id="3.2.1.22"/>
    </reaction>
</comment>
<evidence type="ECO:0000256" key="5">
    <source>
        <dbReference type="ARBA" id="ARBA00012755"/>
    </source>
</evidence>
<dbReference type="AlphaFoldDB" id="A0A7H8R448"/>
<keyword evidence="8" id="KW-0430">Lectin</keyword>
<keyword evidence="6" id="KW-0964">Secreted</keyword>
<dbReference type="InterPro" id="IPR013780">
    <property type="entry name" value="Glyco_hydro_b"/>
</dbReference>
<dbReference type="EMBL" id="CP055901">
    <property type="protein sequence ID" value="QKX60375.1"/>
    <property type="molecule type" value="Genomic_DNA"/>
</dbReference>
<keyword evidence="17" id="KW-1185">Reference proteome</keyword>
<dbReference type="RefSeq" id="XP_035346552.1">
    <property type="nucleotide sequence ID" value="XM_035490659.1"/>
</dbReference>
<evidence type="ECO:0000256" key="7">
    <source>
        <dbReference type="ARBA" id="ARBA00022729"/>
    </source>
</evidence>